<evidence type="ECO:0000256" key="1">
    <source>
        <dbReference type="SAM" id="Phobius"/>
    </source>
</evidence>
<reference evidence="3" key="1">
    <citation type="submission" date="2016-10" db="EMBL/GenBank/DDBJ databases">
        <authorList>
            <person name="Varghese N."/>
            <person name="Submissions S."/>
        </authorList>
    </citation>
    <scope>NUCLEOTIDE SEQUENCE [LARGE SCALE GENOMIC DNA]</scope>
    <source>
        <strain evidence="3">DSM 11005</strain>
    </source>
</reference>
<keyword evidence="1" id="KW-0472">Membrane</keyword>
<sequence>MKLWKYYLLSWASGLLTLMFSVGGALAFVTYISSPSTVDGIMRKGHMSVMEFILPLFLIGIVCFILYLCVSLFCIFRKLRAEEHRVLHFLLNLILYLATAAGTVPLLILLFN</sequence>
<keyword evidence="1" id="KW-0812">Transmembrane</keyword>
<dbReference type="Proteomes" id="UP000198943">
    <property type="component" value="Unassembled WGS sequence"/>
</dbReference>
<name>A0A1G6KBG6_9FIRM</name>
<feature type="transmembrane region" description="Helical" evidence="1">
    <location>
        <begin position="7"/>
        <end position="32"/>
    </location>
</feature>
<evidence type="ECO:0000313" key="3">
    <source>
        <dbReference type="Proteomes" id="UP000198943"/>
    </source>
</evidence>
<dbReference type="RefSeq" id="WP_093729857.1">
    <property type="nucleotide sequence ID" value="NZ_FMYW01000004.1"/>
</dbReference>
<dbReference type="EMBL" id="FMYW01000004">
    <property type="protein sequence ID" value="SDC28412.1"/>
    <property type="molecule type" value="Genomic_DNA"/>
</dbReference>
<feature type="transmembrane region" description="Helical" evidence="1">
    <location>
        <begin position="88"/>
        <end position="111"/>
    </location>
</feature>
<protein>
    <submittedName>
        <fullName evidence="2">Uncharacterized protein</fullName>
    </submittedName>
</protein>
<keyword evidence="3" id="KW-1185">Reference proteome</keyword>
<gene>
    <name evidence="2" type="ORF">SAMN04487864_104172</name>
</gene>
<organism evidence="2 3">
    <name type="scientific">Succiniclasticum ruminis</name>
    <dbReference type="NCBI Taxonomy" id="40841"/>
    <lineage>
        <taxon>Bacteria</taxon>
        <taxon>Bacillati</taxon>
        <taxon>Bacillota</taxon>
        <taxon>Negativicutes</taxon>
        <taxon>Acidaminococcales</taxon>
        <taxon>Acidaminococcaceae</taxon>
        <taxon>Succiniclasticum</taxon>
    </lineage>
</organism>
<dbReference type="OrthoDB" id="9859956at2"/>
<evidence type="ECO:0000313" key="2">
    <source>
        <dbReference type="EMBL" id="SDC28412.1"/>
    </source>
</evidence>
<proteinExistence type="predicted"/>
<dbReference type="AlphaFoldDB" id="A0A1G6KBG6"/>
<keyword evidence="1" id="KW-1133">Transmembrane helix</keyword>
<feature type="transmembrane region" description="Helical" evidence="1">
    <location>
        <begin position="52"/>
        <end position="76"/>
    </location>
</feature>
<accession>A0A1G6KBG6</accession>